<dbReference type="InterPro" id="IPR038765">
    <property type="entry name" value="Papain-like_cys_pep_sf"/>
</dbReference>
<keyword evidence="3" id="KW-1185">Reference proteome</keyword>
<reference evidence="2 3" key="1">
    <citation type="journal article" date="2019" name="Int. J. Syst. Evol. Microbiol.">
        <title>The Global Catalogue of Microorganisms (GCM) 10K type strain sequencing project: providing services to taxonomists for standard genome sequencing and annotation.</title>
        <authorList>
            <consortium name="The Broad Institute Genomics Platform"/>
            <consortium name="The Broad Institute Genome Sequencing Center for Infectious Disease"/>
            <person name="Wu L."/>
            <person name="Ma J."/>
        </authorList>
    </citation>
    <scope>NUCLEOTIDE SEQUENCE [LARGE SCALE GENOMIC DNA]</scope>
    <source>
        <strain evidence="2 3">JCM 11136</strain>
    </source>
</reference>
<gene>
    <name evidence="2" type="ORF">GCM10009560_42800</name>
</gene>
<protein>
    <recommendedName>
        <fullName evidence="1">Peptidase C51 domain-containing protein</fullName>
    </recommendedName>
</protein>
<evidence type="ECO:0000259" key="1">
    <source>
        <dbReference type="Pfam" id="PF05257"/>
    </source>
</evidence>
<feature type="domain" description="Peptidase C51" evidence="1">
    <location>
        <begin position="39"/>
        <end position="132"/>
    </location>
</feature>
<dbReference type="Proteomes" id="UP001501578">
    <property type="component" value="Unassembled WGS sequence"/>
</dbReference>
<accession>A0ABN1Q0B8</accession>
<evidence type="ECO:0000313" key="2">
    <source>
        <dbReference type="EMBL" id="GAA0935030.1"/>
    </source>
</evidence>
<dbReference type="SUPFAM" id="SSF54001">
    <property type="entry name" value="Cysteine proteinases"/>
    <property type="match status" value="1"/>
</dbReference>
<dbReference type="Gene3D" id="1.10.101.10">
    <property type="entry name" value="PGBD-like superfamily/PGBD"/>
    <property type="match status" value="1"/>
</dbReference>
<comment type="caution">
    <text evidence="2">The sequence shown here is derived from an EMBL/GenBank/DDBJ whole genome shotgun (WGS) entry which is preliminary data.</text>
</comment>
<dbReference type="SUPFAM" id="SSF47090">
    <property type="entry name" value="PGBD-like"/>
    <property type="match status" value="1"/>
</dbReference>
<sequence>MSVNAMLAAARATLGTQGRPNGITRAYAARHGAVFLTAPWCNMSVTEWARRSDNAAAVLPRGDRAYTVWHAQDGRELRRWFAGTADNLRKHAKPGAIVFFDWSASDSIGAIDHVGIVERNLGDGRVQTIEGNTTDACRRRIRAASVIAGFWNPAYKTPTKPSQVKPQPALDWMEEIVKKLPAIYYDADRPLTGWHVKTLTGLLEARGYPVPDTVDATVFTRHHDRRLREFQKAAGVADQAGRTGPPTWAALLKVA</sequence>
<dbReference type="InterPro" id="IPR007921">
    <property type="entry name" value="CHAP_dom"/>
</dbReference>
<evidence type="ECO:0000313" key="3">
    <source>
        <dbReference type="Proteomes" id="UP001501578"/>
    </source>
</evidence>
<organism evidence="2 3">
    <name type="scientific">Nonomuraea longicatena</name>
    <dbReference type="NCBI Taxonomy" id="83682"/>
    <lineage>
        <taxon>Bacteria</taxon>
        <taxon>Bacillati</taxon>
        <taxon>Actinomycetota</taxon>
        <taxon>Actinomycetes</taxon>
        <taxon>Streptosporangiales</taxon>
        <taxon>Streptosporangiaceae</taxon>
        <taxon>Nonomuraea</taxon>
    </lineage>
</organism>
<dbReference type="RefSeq" id="WP_343951705.1">
    <property type="nucleotide sequence ID" value="NZ_BAAAHQ010000023.1"/>
</dbReference>
<name>A0ABN1Q0B8_9ACTN</name>
<dbReference type="Pfam" id="PF05257">
    <property type="entry name" value="CHAP"/>
    <property type="match status" value="1"/>
</dbReference>
<dbReference type="InterPro" id="IPR036365">
    <property type="entry name" value="PGBD-like_sf"/>
</dbReference>
<proteinExistence type="predicted"/>
<dbReference type="InterPro" id="IPR036366">
    <property type="entry name" value="PGBDSf"/>
</dbReference>
<dbReference type="EMBL" id="BAAAHQ010000023">
    <property type="protein sequence ID" value="GAA0935030.1"/>
    <property type="molecule type" value="Genomic_DNA"/>
</dbReference>